<feature type="coiled-coil region" evidence="1">
    <location>
        <begin position="1"/>
        <end position="248"/>
    </location>
</feature>
<keyword evidence="1" id="KW-0175">Coiled coil</keyword>
<proteinExistence type="predicted"/>
<evidence type="ECO:0000313" key="3">
    <source>
        <dbReference type="Proteomes" id="UP000028401"/>
    </source>
</evidence>
<reference evidence="2 3" key="1">
    <citation type="submission" date="2014-06" db="EMBL/GenBank/DDBJ databases">
        <title>Draft genome sequence of the putrescine producing strain Lactococcus lactis subsp cremoris GE214.</title>
        <authorList>
            <person name="Ladero V."/>
            <person name="Linares D.M."/>
            <person name="del Rio B."/>
            <person name="Mayo B."/>
            <person name="Martin M.C."/>
            <person name="Fernandez M."/>
            <person name="Alvarez M.A."/>
        </authorList>
    </citation>
    <scope>NUCLEOTIDE SEQUENCE [LARGE SCALE GENOMIC DNA]</scope>
    <source>
        <strain evidence="2 3">GE214</strain>
    </source>
</reference>
<dbReference type="RefSeq" id="WP_042748588.1">
    <property type="nucleotide sequence ID" value="NZ_AZSI01000100.1"/>
</dbReference>
<dbReference type="AlphaFoldDB" id="A0A084A9G1"/>
<comment type="caution">
    <text evidence="2">The sequence shown here is derived from an EMBL/GenBank/DDBJ whole genome shotgun (WGS) entry which is preliminary data.</text>
</comment>
<accession>A0A084A9G1</accession>
<feature type="non-terminal residue" evidence="2">
    <location>
        <position position="1"/>
    </location>
</feature>
<dbReference type="PATRIC" id="fig|1415168.3.peg.1998"/>
<protein>
    <submittedName>
        <fullName evidence="2">Uncharacterized protein</fullName>
    </submittedName>
</protein>
<dbReference type="EMBL" id="AZSI01000100">
    <property type="protein sequence ID" value="KEY61940.1"/>
    <property type="molecule type" value="Genomic_DNA"/>
</dbReference>
<evidence type="ECO:0000313" key="2">
    <source>
        <dbReference type="EMBL" id="KEY61940.1"/>
    </source>
</evidence>
<name>A0A084A9G1_LACLC</name>
<organism evidence="2 3">
    <name type="scientific">Lactococcus cremoris subsp. cremoris GE214</name>
    <dbReference type="NCBI Taxonomy" id="1415168"/>
    <lineage>
        <taxon>Bacteria</taxon>
        <taxon>Bacillati</taxon>
        <taxon>Bacillota</taxon>
        <taxon>Bacilli</taxon>
        <taxon>Lactobacillales</taxon>
        <taxon>Streptococcaceae</taxon>
        <taxon>Lactococcus</taxon>
        <taxon>Lactococcus cremoris subsp. cremoris</taxon>
    </lineage>
</organism>
<dbReference type="Proteomes" id="UP000028401">
    <property type="component" value="Unassembled WGS sequence"/>
</dbReference>
<evidence type="ECO:0000256" key="1">
    <source>
        <dbReference type="SAM" id="Coils"/>
    </source>
</evidence>
<gene>
    <name evidence="2" type="ORF">U725_01925</name>
</gene>
<sequence length="254" mass="29425">AQENEEEIKNLKIELDAKTAIYKEQRDSLNKERILNKELQTKLKELQTKYDLLSVQSYTSTEKLQEAEKVITQLEAEATSKEAETKNEESEKKADLVNLEKTEAALLTEKLEQFKVALKNEQHSRKNLETRLEDAKEKLSDERENFEKKNLEGKAQIADLLARLQADYPSQAALEAARKTIREAEELRGKAQEEAEKIIAEAENEIRNMKNKASEDTEELLKQGREKLKDLNEKIQYYNESLKQITRTIENNLS</sequence>